<feature type="compositionally biased region" description="Pro residues" evidence="1">
    <location>
        <begin position="596"/>
        <end position="624"/>
    </location>
</feature>
<dbReference type="GO" id="GO:0005829">
    <property type="term" value="C:cytosol"/>
    <property type="evidence" value="ECO:0007669"/>
    <property type="project" value="TreeGrafter"/>
</dbReference>
<dbReference type="OrthoDB" id="9766983at2"/>
<dbReference type="SUPFAM" id="SSF51338">
    <property type="entry name" value="Composite domain of metallo-dependent hydrolases"/>
    <property type="match status" value="1"/>
</dbReference>
<dbReference type="Gene3D" id="3.20.20.140">
    <property type="entry name" value="Metal-dependent hydrolases"/>
    <property type="match status" value="1"/>
</dbReference>
<dbReference type="Proteomes" id="UP000042997">
    <property type="component" value="Unassembled WGS sequence"/>
</dbReference>
<dbReference type="PANTHER" id="PTHR11647">
    <property type="entry name" value="HYDRANTOINASE/DIHYDROPYRIMIDINASE FAMILY MEMBER"/>
    <property type="match status" value="1"/>
</dbReference>
<name>A0A098BSI6_9NOCA</name>
<dbReference type="InterPro" id="IPR013108">
    <property type="entry name" value="Amidohydro_3"/>
</dbReference>
<dbReference type="InterPro" id="IPR032466">
    <property type="entry name" value="Metal_Hydrolase"/>
</dbReference>
<sequence>MNTTPAPTEFDLVVRGGLWFDGTGAPGVVRDLGIKDGVVATASADPLPVGPGTEVIEAAGRWVMPGFVDPHTHYDAEVLVSPGLPESVRHGVTTVLMGNCSLSTVFVPPLDAADLFSRVEALPREHVLTALEQGRTWSSPREYVAALDALPLGPNVAAFIGHSDVRAAVLGLGRSTDPSSRPSRAELAAIEAGVEDALDAGFLGVSTMTNPWDKLDGDRYRSRTLPSTHASWSEFRRIHRILRRRGRVLQAVPNLNTKYDVAFFALATTGVGRKPMKAAVLAAADTKAERWVHRIFGPIAFAANRIGRGAFRWQHLPTTFEVCSDGIDLVVFEEFGSGRAALHLKEEVARNELLRDEAYRRWFRQDFDKKFSPRVWHRDFDDTTIVECPDASLVGRSIGDVARDRAVHPVDTFLDLVVEHGRKFRWHTVIANDRPEVANRLLRQPGVTVGFSDAGAHLRNMAFYNYGICMLRRIHEYARRGKPVMPLESAIHKLTGELGDFYGIDAGHLRVGDRADLVVVDPAGLNQDTDAYHEAPMPEFGGLSRMVNRNDAAVTATAVAGRVVFRAGEFVPGYGATVGTGRFLRAGTDARGPVPARRPAPPAAAPPTAAPPAAVPPATVPPATAPAGSAAP</sequence>
<feature type="domain" description="Amidohydrolase 3" evidence="2">
    <location>
        <begin position="423"/>
        <end position="565"/>
    </location>
</feature>
<evidence type="ECO:0000313" key="3">
    <source>
        <dbReference type="EMBL" id="CDZ91684.1"/>
    </source>
</evidence>
<dbReference type="RefSeq" id="WP_040274887.1">
    <property type="nucleotide sequence ID" value="NZ_JACVXT010000025.1"/>
</dbReference>
<feature type="domain" description="Amidohydrolase 3" evidence="2">
    <location>
        <begin position="54"/>
        <end position="167"/>
    </location>
</feature>
<dbReference type="InterPro" id="IPR050378">
    <property type="entry name" value="Metallo-dep_Hydrolases_sf"/>
</dbReference>
<dbReference type="InterPro" id="IPR011059">
    <property type="entry name" value="Metal-dep_hydrolase_composite"/>
</dbReference>
<dbReference type="Pfam" id="PF07969">
    <property type="entry name" value="Amidohydro_3"/>
    <property type="match status" value="2"/>
</dbReference>
<gene>
    <name evidence="3" type="ORF">RHRU231_860065</name>
</gene>
<dbReference type="SUPFAM" id="SSF51556">
    <property type="entry name" value="Metallo-dependent hydrolases"/>
    <property type="match status" value="1"/>
</dbReference>
<evidence type="ECO:0000259" key="2">
    <source>
        <dbReference type="Pfam" id="PF07969"/>
    </source>
</evidence>
<dbReference type="EMBL" id="CCSD01000101">
    <property type="protein sequence ID" value="CDZ91684.1"/>
    <property type="molecule type" value="Genomic_DNA"/>
</dbReference>
<evidence type="ECO:0000313" key="4">
    <source>
        <dbReference type="Proteomes" id="UP000042997"/>
    </source>
</evidence>
<dbReference type="PANTHER" id="PTHR11647:SF1">
    <property type="entry name" value="COLLAPSIN RESPONSE MEDIATOR PROTEIN"/>
    <property type="match status" value="1"/>
</dbReference>
<proteinExistence type="predicted"/>
<protein>
    <recommendedName>
        <fullName evidence="2">Amidohydrolase 3 domain-containing protein</fullName>
    </recommendedName>
</protein>
<accession>A0A098BSI6</accession>
<feature type="region of interest" description="Disordered" evidence="1">
    <location>
        <begin position="588"/>
        <end position="632"/>
    </location>
</feature>
<organism evidence="3 4">
    <name type="scientific">Rhodococcus ruber</name>
    <dbReference type="NCBI Taxonomy" id="1830"/>
    <lineage>
        <taxon>Bacteria</taxon>
        <taxon>Bacillati</taxon>
        <taxon>Actinomycetota</taxon>
        <taxon>Actinomycetes</taxon>
        <taxon>Mycobacteriales</taxon>
        <taxon>Nocardiaceae</taxon>
        <taxon>Rhodococcus</taxon>
    </lineage>
</organism>
<dbReference type="eggNOG" id="COG3653">
    <property type="taxonomic scope" value="Bacteria"/>
</dbReference>
<evidence type="ECO:0000256" key="1">
    <source>
        <dbReference type="SAM" id="MobiDB-lite"/>
    </source>
</evidence>
<reference evidence="3 4" key="1">
    <citation type="journal article" date="2014" name="Genome Announc.">
        <title>Draft Genome Sequence of Propane- and Butane-Oxidizing Actinobacterium Rhodococcus ruber IEGM 231.</title>
        <authorList>
            <person name="Ivshina I.B."/>
            <person name="Kuyukina M.S."/>
            <person name="Krivoruchko A.V."/>
            <person name="Barbe V."/>
            <person name="Fischer C."/>
        </authorList>
    </citation>
    <scope>NUCLEOTIDE SEQUENCE [LARGE SCALE GENOMIC DNA]</scope>
</reference>
<dbReference type="Gene3D" id="2.30.40.10">
    <property type="entry name" value="Urease, subunit C, domain 1"/>
    <property type="match status" value="1"/>
</dbReference>
<dbReference type="GO" id="GO:0016812">
    <property type="term" value="F:hydrolase activity, acting on carbon-nitrogen (but not peptide) bonds, in cyclic amides"/>
    <property type="evidence" value="ECO:0007669"/>
    <property type="project" value="TreeGrafter"/>
</dbReference>
<dbReference type="AlphaFoldDB" id="A0A098BSI6"/>